<name>A0ABR2AL84_9ROSI</name>
<evidence type="ECO:0000313" key="2">
    <source>
        <dbReference type="Proteomes" id="UP001472677"/>
    </source>
</evidence>
<protein>
    <submittedName>
        <fullName evidence="1">Uncharacterized protein</fullName>
    </submittedName>
</protein>
<gene>
    <name evidence="1" type="ORF">V6N12_019838</name>
</gene>
<sequence length="120" mass="13837">MEEFETVSIARVYSGDLSSRDIVVPDSMELRSRTNNGFLEITCQIDLKVLETPMMSKDLVSDEQAGIVHRLSEDVCEMILLNRKDWPMDLLKLSKSKEGDTERGSRNIKTGKTYWYKCNR</sequence>
<proteinExistence type="predicted"/>
<dbReference type="EMBL" id="JBBPBM010000569">
    <property type="protein sequence ID" value="KAK8494084.1"/>
    <property type="molecule type" value="Genomic_DNA"/>
</dbReference>
<reference evidence="1 2" key="1">
    <citation type="journal article" date="2024" name="G3 (Bethesda)">
        <title>Genome assembly of Hibiscus sabdariffa L. provides insights into metabolisms of medicinal natural products.</title>
        <authorList>
            <person name="Kim T."/>
        </authorList>
    </citation>
    <scope>NUCLEOTIDE SEQUENCE [LARGE SCALE GENOMIC DNA]</scope>
    <source>
        <strain evidence="1">TK-2024</strain>
        <tissue evidence="1">Old leaves</tissue>
    </source>
</reference>
<organism evidence="1 2">
    <name type="scientific">Hibiscus sabdariffa</name>
    <name type="common">roselle</name>
    <dbReference type="NCBI Taxonomy" id="183260"/>
    <lineage>
        <taxon>Eukaryota</taxon>
        <taxon>Viridiplantae</taxon>
        <taxon>Streptophyta</taxon>
        <taxon>Embryophyta</taxon>
        <taxon>Tracheophyta</taxon>
        <taxon>Spermatophyta</taxon>
        <taxon>Magnoliopsida</taxon>
        <taxon>eudicotyledons</taxon>
        <taxon>Gunneridae</taxon>
        <taxon>Pentapetalae</taxon>
        <taxon>rosids</taxon>
        <taxon>malvids</taxon>
        <taxon>Malvales</taxon>
        <taxon>Malvaceae</taxon>
        <taxon>Malvoideae</taxon>
        <taxon>Hibiscus</taxon>
    </lineage>
</organism>
<accession>A0ABR2AL84</accession>
<keyword evidence="2" id="KW-1185">Reference proteome</keyword>
<evidence type="ECO:0000313" key="1">
    <source>
        <dbReference type="EMBL" id="KAK8494084.1"/>
    </source>
</evidence>
<comment type="caution">
    <text evidence="1">The sequence shown here is derived from an EMBL/GenBank/DDBJ whole genome shotgun (WGS) entry which is preliminary data.</text>
</comment>
<dbReference type="Proteomes" id="UP001472677">
    <property type="component" value="Unassembled WGS sequence"/>
</dbReference>